<gene>
    <name evidence="2" type="ORF">Pcinc_044211</name>
</gene>
<feature type="region of interest" description="Disordered" evidence="1">
    <location>
        <begin position="226"/>
        <end position="258"/>
    </location>
</feature>
<evidence type="ECO:0000313" key="2">
    <source>
        <dbReference type="EMBL" id="KAK3849020.1"/>
    </source>
</evidence>
<accession>A0AAE1BEK5</accession>
<feature type="compositionally biased region" description="Low complexity" evidence="1">
    <location>
        <begin position="62"/>
        <end position="80"/>
    </location>
</feature>
<dbReference type="Proteomes" id="UP001286313">
    <property type="component" value="Unassembled WGS sequence"/>
</dbReference>
<dbReference type="EMBL" id="JAWQEG010009199">
    <property type="protein sequence ID" value="KAK3849020.1"/>
    <property type="molecule type" value="Genomic_DNA"/>
</dbReference>
<feature type="compositionally biased region" description="Pro residues" evidence="1">
    <location>
        <begin position="81"/>
        <end position="98"/>
    </location>
</feature>
<reference evidence="2" key="1">
    <citation type="submission" date="2023-10" db="EMBL/GenBank/DDBJ databases">
        <title>Genome assemblies of two species of porcelain crab, Petrolisthes cinctipes and Petrolisthes manimaculis (Anomura: Porcellanidae).</title>
        <authorList>
            <person name="Angst P."/>
        </authorList>
    </citation>
    <scope>NUCLEOTIDE SEQUENCE</scope>
    <source>
        <strain evidence="2">PB745_01</strain>
        <tissue evidence="2">Gill</tissue>
    </source>
</reference>
<sequence length="281" mass="30164">MCDVEGEEDTPYQAGTQCSGDLAKMAYQAGPPHALTHTPFNTFTHSIITTHPPHSNPHHHLLSPTPSPALSSTPSTCSVTYPPPPALSPTPPPTVTYPPPLTLSPTPIHLLCHLPPSTCSVTYPFHLLCHLPPSTCSVTYPPSPALSPTPIHLLCHLPLPPALSPTPSTCSVTYPSTCSVTYPPPPALSPTPSTCSVTYPHPPSLHSHINLHFHSHPPHLNIHPPHRHLHTQTNPTFTYSSSPSHLNPPRPSPSVSSLTSHPLFSLPPVLLPTGIHFTHHF</sequence>
<name>A0AAE1BEK5_PETCI</name>
<evidence type="ECO:0000256" key="1">
    <source>
        <dbReference type="SAM" id="MobiDB-lite"/>
    </source>
</evidence>
<protein>
    <submittedName>
        <fullName evidence="2">Uncharacterized protein</fullName>
    </submittedName>
</protein>
<proteinExistence type="predicted"/>
<organism evidence="2 3">
    <name type="scientific">Petrolisthes cinctipes</name>
    <name type="common">Flat porcelain crab</name>
    <dbReference type="NCBI Taxonomy" id="88211"/>
    <lineage>
        <taxon>Eukaryota</taxon>
        <taxon>Metazoa</taxon>
        <taxon>Ecdysozoa</taxon>
        <taxon>Arthropoda</taxon>
        <taxon>Crustacea</taxon>
        <taxon>Multicrustacea</taxon>
        <taxon>Malacostraca</taxon>
        <taxon>Eumalacostraca</taxon>
        <taxon>Eucarida</taxon>
        <taxon>Decapoda</taxon>
        <taxon>Pleocyemata</taxon>
        <taxon>Anomura</taxon>
        <taxon>Galatheoidea</taxon>
        <taxon>Porcellanidae</taxon>
        <taxon>Petrolisthes</taxon>
    </lineage>
</organism>
<comment type="caution">
    <text evidence="2">The sequence shown here is derived from an EMBL/GenBank/DDBJ whole genome shotgun (WGS) entry which is preliminary data.</text>
</comment>
<evidence type="ECO:0000313" key="3">
    <source>
        <dbReference type="Proteomes" id="UP001286313"/>
    </source>
</evidence>
<keyword evidence="3" id="KW-1185">Reference proteome</keyword>
<feature type="compositionally biased region" description="Polar residues" evidence="1">
    <location>
        <begin position="231"/>
        <end position="245"/>
    </location>
</feature>
<feature type="region of interest" description="Disordered" evidence="1">
    <location>
        <begin position="46"/>
        <end position="98"/>
    </location>
</feature>
<dbReference type="AlphaFoldDB" id="A0AAE1BEK5"/>